<evidence type="ECO:0000259" key="5">
    <source>
        <dbReference type="Pfam" id="PF13476"/>
    </source>
</evidence>
<feature type="coiled-coil region" evidence="4">
    <location>
        <begin position="346"/>
        <end position="387"/>
    </location>
</feature>
<name>A0A1M7RWP8_9FIRM</name>
<comment type="similarity">
    <text evidence="1">Belongs to the SMC family. SbcC subfamily.</text>
</comment>
<dbReference type="EMBL" id="FRDN01000003">
    <property type="protein sequence ID" value="SHN50705.1"/>
    <property type="molecule type" value="Genomic_DNA"/>
</dbReference>
<dbReference type="GO" id="GO:0006302">
    <property type="term" value="P:double-strand break repair"/>
    <property type="evidence" value="ECO:0007669"/>
    <property type="project" value="InterPro"/>
</dbReference>
<accession>A0A1M7RWP8</accession>
<evidence type="ECO:0000256" key="4">
    <source>
        <dbReference type="SAM" id="Coils"/>
    </source>
</evidence>
<proteinExistence type="inferred from homology"/>
<dbReference type="GO" id="GO:0016887">
    <property type="term" value="F:ATP hydrolysis activity"/>
    <property type="evidence" value="ECO:0007669"/>
    <property type="project" value="InterPro"/>
</dbReference>
<gene>
    <name evidence="6" type="ORF">SAMN02745215_00215</name>
</gene>
<dbReference type="Pfam" id="PF13476">
    <property type="entry name" value="AAA_23"/>
    <property type="match status" value="1"/>
</dbReference>
<dbReference type="Gene3D" id="1.10.287.1490">
    <property type="match status" value="1"/>
</dbReference>
<keyword evidence="7" id="KW-1185">Reference proteome</keyword>
<dbReference type="Gene3D" id="3.40.50.300">
    <property type="entry name" value="P-loop containing nucleotide triphosphate hydrolases"/>
    <property type="match status" value="2"/>
</dbReference>
<dbReference type="STRING" id="1121395.SAMN02745215_00215"/>
<keyword evidence="4" id="KW-0175">Coiled coil</keyword>
<dbReference type="SUPFAM" id="SSF52540">
    <property type="entry name" value="P-loop containing nucleoside triphosphate hydrolases"/>
    <property type="match status" value="1"/>
</dbReference>
<dbReference type="Proteomes" id="UP000184010">
    <property type="component" value="Unassembled WGS sequence"/>
</dbReference>
<feature type="coiled-coil region" evidence="4">
    <location>
        <begin position="258"/>
        <end position="306"/>
    </location>
</feature>
<sequence length="934" mass="108980">MLRFLSLELCNWAFARRQVIPLHECITLLVGPNGSGKTSFLDAFKLLLGSDRLYKKRNIGDYIERQVDKAAIIGRFDNRPVDGHYPFGPLGIFEPVVTLTCRMLLSSEGKWERDYAITPGEFNLDAEERRVDWHRSMAYQQLMEKVGVSKSLLRVISLNQGSTDEILQKDAEELCQYILEISGDKKVMEHFNTTREDLIKTRNQYEELAKTQNLEKERLKVLEGQVGQFRAIQLKKRQLASSLWHYPIAVASETEKTYREFAVDLQEKNEQLKLLDKQQQQVQDEYQAAEEQLTQVNLQFERTRSKERRINEQREDLVREGSRREPEQKEAEEFIKRYEQISERDLRALEHKKQDTDTELDEAKFALRQFQGRYDELALQEAQLDKERRIVYPNYVKEFRGALSLQGIDHKLLAECIEITDNRWRKAIESLLGRERFTVILEPKYLIPGKKVAEKLRYSSYVQKPDLREIRVMSGSALEKIKVLDPSVAGCLHWLNNIMLVEDVEEGHRVAERGIVSLTDQAYRQDSRGGISVYREGVYCGKLAIDAQLEEVRNTIKAIEKPLEDAKKRVDQIQERLVKLIEEIEEQKALRELPSIRERYCLLSETLRKIKANLESLDSQKEYNDEQITRLHNQSQNLAGQRDSAKTAAKNLQEVKEKLRKDVKEKTERIPQLRKQYDEALAVLQPEQKELLAKPDERERLRKAENYQADIESMQEELEKLNEEELIGIEERYKEHRARVDFAEEVIKKKQEEIDDYRQANDEAQEEYADMVTGVFNQLRKHLEEQAEMAALKVKVHINRIGEARWSLDYQLSFNGKPFRPYFHKKLSGGQAVIAALLLLIAAIKVDGAFSFMILDEPTAHLDAGRMRVVGEFLRRTGAQYLLAVPYSENIKHLGWVDMTLNFRLKDDEEELAPPIFYGVVNEHYVMERTGKIF</sequence>
<organism evidence="6 7">
    <name type="scientific">Desulfitobacterium chlororespirans DSM 11544</name>
    <dbReference type="NCBI Taxonomy" id="1121395"/>
    <lineage>
        <taxon>Bacteria</taxon>
        <taxon>Bacillati</taxon>
        <taxon>Bacillota</taxon>
        <taxon>Clostridia</taxon>
        <taxon>Eubacteriales</taxon>
        <taxon>Desulfitobacteriaceae</taxon>
        <taxon>Desulfitobacterium</taxon>
    </lineage>
</organism>
<dbReference type="PANTHER" id="PTHR32114">
    <property type="entry name" value="ABC TRANSPORTER ABCH.3"/>
    <property type="match status" value="1"/>
</dbReference>
<dbReference type="InterPro" id="IPR038729">
    <property type="entry name" value="Rad50/SbcC_AAA"/>
</dbReference>
<comment type="subunit">
    <text evidence="2">Heterodimer of SbcC and SbcD.</text>
</comment>
<dbReference type="RefSeq" id="WP_072770873.1">
    <property type="nucleotide sequence ID" value="NZ_FRDN01000003.1"/>
</dbReference>
<evidence type="ECO:0000313" key="7">
    <source>
        <dbReference type="Proteomes" id="UP000184010"/>
    </source>
</evidence>
<feature type="domain" description="Rad50/SbcC-type AAA" evidence="5">
    <location>
        <begin position="6"/>
        <end position="218"/>
    </location>
</feature>
<feature type="coiled-coil region" evidence="4">
    <location>
        <begin position="638"/>
        <end position="767"/>
    </location>
</feature>
<protein>
    <recommendedName>
        <fullName evidence="3">Nuclease SbcCD subunit C</fullName>
    </recommendedName>
</protein>
<evidence type="ECO:0000256" key="1">
    <source>
        <dbReference type="ARBA" id="ARBA00006930"/>
    </source>
</evidence>
<evidence type="ECO:0000256" key="2">
    <source>
        <dbReference type="ARBA" id="ARBA00011322"/>
    </source>
</evidence>
<dbReference type="AlphaFoldDB" id="A0A1M7RWP8"/>
<dbReference type="PANTHER" id="PTHR32114:SF2">
    <property type="entry name" value="ABC TRANSPORTER ABCH.3"/>
    <property type="match status" value="1"/>
</dbReference>
<dbReference type="InterPro" id="IPR027417">
    <property type="entry name" value="P-loop_NTPase"/>
</dbReference>
<feature type="coiled-coil region" evidence="4">
    <location>
        <begin position="549"/>
        <end position="590"/>
    </location>
</feature>
<evidence type="ECO:0000313" key="6">
    <source>
        <dbReference type="EMBL" id="SHN50705.1"/>
    </source>
</evidence>
<evidence type="ECO:0000256" key="3">
    <source>
        <dbReference type="ARBA" id="ARBA00013368"/>
    </source>
</evidence>
<reference evidence="7" key="1">
    <citation type="submission" date="2016-12" db="EMBL/GenBank/DDBJ databases">
        <authorList>
            <person name="Varghese N."/>
            <person name="Submissions S."/>
        </authorList>
    </citation>
    <scope>NUCLEOTIDE SEQUENCE [LARGE SCALE GENOMIC DNA]</scope>
    <source>
        <strain evidence="7">DSM 11544</strain>
    </source>
</reference>